<dbReference type="EMBL" id="QXIL01000049">
    <property type="protein sequence ID" value="RXI75696.1"/>
    <property type="molecule type" value="Genomic_DNA"/>
</dbReference>
<organism evidence="1 2">
    <name type="scientific">Levilactobacillus suantsaii</name>
    <dbReference type="NCBI Taxonomy" id="2292255"/>
    <lineage>
        <taxon>Bacteria</taxon>
        <taxon>Bacillati</taxon>
        <taxon>Bacillota</taxon>
        <taxon>Bacilli</taxon>
        <taxon>Lactobacillales</taxon>
        <taxon>Lactobacillaceae</taxon>
        <taxon>Levilactobacillus</taxon>
    </lineage>
</organism>
<dbReference type="Proteomes" id="UP000290602">
    <property type="component" value="Unassembled WGS sequence"/>
</dbReference>
<gene>
    <name evidence="1" type="ORF">DXH47_11495</name>
</gene>
<accession>A0A4Q0VG68</accession>
<dbReference type="RefSeq" id="WP_129033423.1">
    <property type="nucleotide sequence ID" value="NZ_QXIL01000049.1"/>
</dbReference>
<sequence length="115" mass="13587">MSDSELTITDLDESAQETALMDFVKFYVQHYKQNNLEILSQYKVDYAMNDINQYLFENRYFAPEQLVEAVLKTKRELFLTILKTLKLPYNANGALKDNTWDGWYRQSFAKIQQGI</sequence>
<protein>
    <submittedName>
        <fullName evidence="1">Uncharacterized protein</fullName>
    </submittedName>
</protein>
<reference evidence="1 2" key="1">
    <citation type="submission" date="2018-08" db="EMBL/GenBank/DDBJ databases">
        <title>Lactobacillus suantsai sp. nov., isolated from traditional fermented suan-tsai in Taiwan.</title>
        <authorList>
            <person name="Huang C.-H."/>
        </authorList>
    </citation>
    <scope>NUCLEOTIDE SEQUENCE [LARGE SCALE GENOMIC DNA]</scope>
    <source>
        <strain evidence="1 2">BCRC 12945</strain>
    </source>
</reference>
<evidence type="ECO:0000313" key="1">
    <source>
        <dbReference type="EMBL" id="RXI75696.1"/>
    </source>
</evidence>
<keyword evidence="2" id="KW-1185">Reference proteome</keyword>
<name>A0A4Q0VG68_9LACO</name>
<proteinExistence type="predicted"/>
<comment type="caution">
    <text evidence="1">The sequence shown here is derived from an EMBL/GenBank/DDBJ whole genome shotgun (WGS) entry which is preliminary data.</text>
</comment>
<dbReference type="AlphaFoldDB" id="A0A4Q0VG68"/>
<evidence type="ECO:0000313" key="2">
    <source>
        <dbReference type="Proteomes" id="UP000290602"/>
    </source>
</evidence>
<dbReference type="OrthoDB" id="2301346at2"/>